<dbReference type="OrthoDB" id="673128at2"/>
<dbReference type="InterPro" id="IPR052893">
    <property type="entry name" value="TCS_response_regulator"/>
</dbReference>
<gene>
    <name evidence="3" type="ORF">SAMN05660776_1883</name>
</gene>
<evidence type="ECO:0000259" key="2">
    <source>
        <dbReference type="PROSITE" id="PS50110"/>
    </source>
</evidence>
<dbReference type="STRING" id="241145.SAMN05660776_1883"/>
<dbReference type="InterPro" id="IPR001789">
    <property type="entry name" value="Sig_transdc_resp-reg_receiver"/>
</dbReference>
<feature type="modified residue" description="4-aspartylphosphate" evidence="1">
    <location>
        <position position="62"/>
    </location>
</feature>
<dbReference type="PANTHER" id="PTHR44520">
    <property type="entry name" value="RESPONSE REGULATOR RCP1-RELATED"/>
    <property type="match status" value="1"/>
</dbReference>
<reference evidence="4" key="1">
    <citation type="submission" date="2017-02" db="EMBL/GenBank/DDBJ databases">
        <authorList>
            <person name="Varghese N."/>
            <person name="Submissions S."/>
        </authorList>
    </citation>
    <scope>NUCLEOTIDE SEQUENCE [LARGE SCALE GENOMIC DNA]</scope>
    <source>
        <strain evidence="4">DSM 23405</strain>
    </source>
</reference>
<evidence type="ECO:0000313" key="3">
    <source>
        <dbReference type="EMBL" id="SKB55416.1"/>
    </source>
</evidence>
<accession>A0A1T5C7R4</accession>
<evidence type="ECO:0000313" key="4">
    <source>
        <dbReference type="Proteomes" id="UP000190230"/>
    </source>
</evidence>
<dbReference type="PANTHER" id="PTHR44520:SF2">
    <property type="entry name" value="RESPONSE REGULATOR RCP1"/>
    <property type="match status" value="1"/>
</dbReference>
<protein>
    <submittedName>
        <fullName evidence="3">Response regulator receiver domain-containing protein</fullName>
    </submittedName>
</protein>
<dbReference type="SUPFAM" id="SSF52172">
    <property type="entry name" value="CheY-like"/>
    <property type="match status" value="1"/>
</dbReference>
<keyword evidence="4" id="KW-1185">Reference proteome</keyword>
<sequence>MKKLQQYIVVDDDRTNNLICEYVIKDWDPQARVQLFLEPELALKNIEENHKDFGFPVLLFLDVNMPSMSGWEFLDIFKTFDDDIKKSFVIYILTSSTEDFSREAEEYPFVSGFLSKPLKKKYLENIELEMEAISE</sequence>
<dbReference type="Proteomes" id="UP000190230">
    <property type="component" value="Unassembled WGS sequence"/>
</dbReference>
<evidence type="ECO:0000256" key="1">
    <source>
        <dbReference type="PROSITE-ProRule" id="PRU00169"/>
    </source>
</evidence>
<dbReference type="InterPro" id="IPR011006">
    <property type="entry name" value="CheY-like_superfamily"/>
</dbReference>
<organism evidence="3 4">
    <name type="scientific">Salegentibacter holothuriorum</name>
    <dbReference type="NCBI Taxonomy" id="241145"/>
    <lineage>
        <taxon>Bacteria</taxon>
        <taxon>Pseudomonadati</taxon>
        <taxon>Bacteroidota</taxon>
        <taxon>Flavobacteriia</taxon>
        <taxon>Flavobacteriales</taxon>
        <taxon>Flavobacteriaceae</taxon>
        <taxon>Salegentibacter</taxon>
    </lineage>
</organism>
<feature type="domain" description="Response regulatory" evidence="2">
    <location>
        <begin position="6"/>
        <end position="131"/>
    </location>
</feature>
<dbReference type="EMBL" id="FUYY01000002">
    <property type="protein sequence ID" value="SKB55416.1"/>
    <property type="molecule type" value="Genomic_DNA"/>
</dbReference>
<dbReference type="GO" id="GO:0000160">
    <property type="term" value="P:phosphorelay signal transduction system"/>
    <property type="evidence" value="ECO:0007669"/>
    <property type="project" value="InterPro"/>
</dbReference>
<dbReference type="Gene3D" id="3.40.50.2300">
    <property type="match status" value="1"/>
</dbReference>
<keyword evidence="1" id="KW-0597">Phosphoprotein</keyword>
<dbReference type="AlphaFoldDB" id="A0A1T5C7R4"/>
<dbReference type="PROSITE" id="PS50110">
    <property type="entry name" value="RESPONSE_REGULATORY"/>
    <property type="match status" value="1"/>
</dbReference>
<dbReference type="Pfam" id="PF00072">
    <property type="entry name" value="Response_reg"/>
    <property type="match status" value="1"/>
</dbReference>
<proteinExistence type="predicted"/>
<name>A0A1T5C7R4_9FLAO</name>
<dbReference type="RefSeq" id="WP_079720714.1">
    <property type="nucleotide sequence ID" value="NZ_FUYY01000002.1"/>
</dbReference>